<sequence length="393" mass="42856">MADLSTAKIPLPVFLKVLTSNGVPASKAMTVASRIYKTYNTPESLGQLTVVKLSAAGVDDKELRKLVLTAIRKAGYKGSSPRSSASSTNLKDTPNAAGPSTSQTETRAKKRGKRDDDLNGFLPDRPADEGESYGSLEFNEVLDEEAIKTKHTVINRAPIMTAWAFVVAERLGFQREEALSVASVYTEMNAITKGVSLGIFEEGKNKGMEASRHGAQPYVELMGRRPLYQTASSHWRALSAGAPVPPTPAFSYITRALRQTTPHILGALRLLAASYPPAELNSRGFALYADFRPSVEGWGKRGEVHCSRILALRKAGVKSEETAEDEPVRGSEDIVKVEPAPEQGRDADDKTDRPQQEGPPSKKSRRTSLDEYDAALEEDPLFDSIDFDSYDLP</sequence>
<proteinExistence type="predicted"/>
<gene>
    <name evidence="2" type="ORF">A0H81_09990</name>
</gene>
<dbReference type="AlphaFoldDB" id="A0A1C7M187"/>
<evidence type="ECO:0000313" key="3">
    <source>
        <dbReference type="Proteomes" id="UP000092993"/>
    </source>
</evidence>
<name>A0A1C7M187_GRIFR</name>
<keyword evidence="3" id="KW-1185">Reference proteome</keyword>
<protein>
    <submittedName>
        <fullName evidence="2">Uncharacterized protein</fullName>
    </submittedName>
</protein>
<dbReference type="OrthoDB" id="514070at2759"/>
<feature type="compositionally biased region" description="Basic and acidic residues" evidence="1">
    <location>
        <begin position="343"/>
        <end position="355"/>
    </location>
</feature>
<reference evidence="2 3" key="1">
    <citation type="submission" date="2016-03" db="EMBL/GenBank/DDBJ databases">
        <title>Whole genome sequencing of Grifola frondosa 9006-11.</title>
        <authorList>
            <person name="Min B."/>
            <person name="Park H."/>
            <person name="Kim J.-G."/>
            <person name="Cho H."/>
            <person name="Oh Y.-L."/>
            <person name="Kong W.-S."/>
            <person name="Choi I.-G."/>
        </authorList>
    </citation>
    <scope>NUCLEOTIDE SEQUENCE [LARGE SCALE GENOMIC DNA]</scope>
    <source>
        <strain evidence="2 3">9006-11</strain>
    </source>
</reference>
<dbReference type="OMA" id="IMMAWAF"/>
<dbReference type="Proteomes" id="UP000092993">
    <property type="component" value="Unassembled WGS sequence"/>
</dbReference>
<comment type="caution">
    <text evidence="2">The sequence shown here is derived from an EMBL/GenBank/DDBJ whole genome shotgun (WGS) entry which is preliminary data.</text>
</comment>
<feature type="compositionally biased region" description="Basic and acidic residues" evidence="1">
    <location>
        <begin position="317"/>
        <end position="336"/>
    </location>
</feature>
<dbReference type="EMBL" id="LUGG01000014">
    <property type="protein sequence ID" value="OBZ70197.1"/>
    <property type="molecule type" value="Genomic_DNA"/>
</dbReference>
<feature type="region of interest" description="Disordered" evidence="1">
    <location>
        <begin position="315"/>
        <end position="377"/>
    </location>
</feature>
<evidence type="ECO:0000256" key="1">
    <source>
        <dbReference type="SAM" id="MobiDB-lite"/>
    </source>
</evidence>
<feature type="region of interest" description="Disordered" evidence="1">
    <location>
        <begin position="76"/>
        <end position="133"/>
    </location>
</feature>
<organism evidence="2 3">
    <name type="scientific">Grifola frondosa</name>
    <name type="common">Maitake</name>
    <name type="synonym">Polyporus frondosus</name>
    <dbReference type="NCBI Taxonomy" id="5627"/>
    <lineage>
        <taxon>Eukaryota</taxon>
        <taxon>Fungi</taxon>
        <taxon>Dikarya</taxon>
        <taxon>Basidiomycota</taxon>
        <taxon>Agaricomycotina</taxon>
        <taxon>Agaricomycetes</taxon>
        <taxon>Polyporales</taxon>
        <taxon>Grifolaceae</taxon>
        <taxon>Grifola</taxon>
    </lineage>
</organism>
<feature type="compositionally biased region" description="Polar residues" evidence="1">
    <location>
        <begin position="80"/>
        <end position="105"/>
    </location>
</feature>
<evidence type="ECO:0000313" key="2">
    <source>
        <dbReference type="EMBL" id="OBZ70197.1"/>
    </source>
</evidence>
<accession>A0A1C7M187</accession>